<feature type="region of interest" description="Disordered" evidence="1">
    <location>
        <begin position="60"/>
        <end position="230"/>
    </location>
</feature>
<feature type="compositionally biased region" description="Acidic residues" evidence="1">
    <location>
        <begin position="74"/>
        <end position="83"/>
    </location>
</feature>
<dbReference type="Proteomes" id="UP000494206">
    <property type="component" value="Unassembled WGS sequence"/>
</dbReference>
<feature type="compositionally biased region" description="Basic and acidic residues" evidence="1">
    <location>
        <begin position="194"/>
        <end position="205"/>
    </location>
</feature>
<feature type="compositionally biased region" description="Basic residues" evidence="1">
    <location>
        <begin position="219"/>
        <end position="230"/>
    </location>
</feature>
<feature type="region of interest" description="Disordered" evidence="1">
    <location>
        <begin position="1"/>
        <end position="27"/>
    </location>
</feature>
<organism evidence="2 3">
    <name type="scientific">Caenorhabditis bovis</name>
    <dbReference type="NCBI Taxonomy" id="2654633"/>
    <lineage>
        <taxon>Eukaryota</taxon>
        <taxon>Metazoa</taxon>
        <taxon>Ecdysozoa</taxon>
        <taxon>Nematoda</taxon>
        <taxon>Chromadorea</taxon>
        <taxon>Rhabditida</taxon>
        <taxon>Rhabditina</taxon>
        <taxon>Rhabditomorpha</taxon>
        <taxon>Rhabditoidea</taxon>
        <taxon>Rhabditidae</taxon>
        <taxon>Peloderinae</taxon>
        <taxon>Caenorhabditis</taxon>
    </lineage>
</organism>
<evidence type="ECO:0000313" key="2">
    <source>
        <dbReference type="EMBL" id="CAB3411719.1"/>
    </source>
</evidence>
<evidence type="ECO:0000313" key="3">
    <source>
        <dbReference type="Proteomes" id="UP000494206"/>
    </source>
</evidence>
<protein>
    <submittedName>
        <fullName evidence="2">Uncharacterized protein</fullName>
    </submittedName>
</protein>
<sequence length="230" mass="24373">MDPGTIPGINEPARASTPPPEDPAHEAVAKHGVAAQVNYLPQEDNMAGKTFKRALNPRILDEDASSCSSFNSESDFDDDDDDELCKLIAPPTAQNAADDALEKNSASNDDGVEGNRDIQNDEDDDMRPHLEPINEDELANGPVESAAPELGPTHGAECEPQGPSVPAIDAKANVPLADESDHDSNEQPSTSGQGDKKAPKKGRESGDDENENDDEGAGKNKKKKMVGIIV</sequence>
<dbReference type="EMBL" id="CADEPM010000016">
    <property type="protein sequence ID" value="CAB3411719.1"/>
    <property type="molecule type" value="Genomic_DNA"/>
</dbReference>
<keyword evidence="3" id="KW-1185">Reference proteome</keyword>
<comment type="caution">
    <text evidence="2">The sequence shown here is derived from an EMBL/GenBank/DDBJ whole genome shotgun (WGS) entry which is preliminary data.</text>
</comment>
<reference evidence="2 3" key="1">
    <citation type="submission" date="2020-04" db="EMBL/GenBank/DDBJ databases">
        <authorList>
            <person name="Laetsch R D."/>
            <person name="Stevens L."/>
            <person name="Kumar S."/>
            <person name="Blaxter L. M."/>
        </authorList>
    </citation>
    <scope>NUCLEOTIDE SEQUENCE [LARGE SCALE GENOMIC DNA]</scope>
</reference>
<gene>
    <name evidence="2" type="ORF">CBOVIS_LOCUS13094</name>
</gene>
<evidence type="ECO:0000256" key="1">
    <source>
        <dbReference type="SAM" id="MobiDB-lite"/>
    </source>
</evidence>
<name>A0A8S1FEV6_9PELO</name>
<proteinExistence type="predicted"/>
<dbReference type="AlphaFoldDB" id="A0A8S1FEV6"/>
<feature type="compositionally biased region" description="Acidic residues" evidence="1">
    <location>
        <begin position="206"/>
        <end position="215"/>
    </location>
</feature>
<accession>A0A8S1FEV6</accession>